<evidence type="ECO:0000313" key="1">
    <source>
        <dbReference type="EMBL" id="GAQ79661.1"/>
    </source>
</evidence>
<dbReference type="EMBL" id="DF236984">
    <property type="protein sequence ID" value="GAQ79661.1"/>
    <property type="molecule type" value="Genomic_DNA"/>
</dbReference>
<dbReference type="AlphaFoldDB" id="A0A1Y1HRN9"/>
<dbReference type="Gene3D" id="3.80.10.10">
    <property type="entry name" value="Ribonuclease Inhibitor"/>
    <property type="match status" value="1"/>
</dbReference>
<evidence type="ECO:0000313" key="2">
    <source>
        <dbReference type="Proteomes" id="UP000054558"/>
    </source>
</evidence>
<dbReference type="InterPro" id="IPR032675">
    <property type="entry name" value="LRR_dom_sf"/>
</dbReference>
<reference evidence="1 2" key="1">
    <citation type="journal article" date="2014" name="Nat. Commun.">
        <title>Klebsormidium flaccidum genome reveals primary factors for plant terrestrial adaptation.</title>
        <authorList>
            <person name="Hori K."/>
            <person name="Maruyama F."/>
            <person name="Fujisawa T."/>
            <person name="Togashi T."/>
            <person name="Yamamoto N."/>
            <person name="Seo M."/>
            <person name="Sato S."/>
            <person name="Yamada T."/>
            <person name="Mori H."/>
            <person name="Tajima N."/>
            <person name="Moriyama T."/>
            <person name="Ikeuchi M."/>
            <person name="Watanabe M."/>
            <person name="Wada H."/>
            <person name="Kobayashi K."/>
            <person name="Saito M."/>
            <person name="Masuda T."/>
            <person name="Sasaki-Sekimoto Y."/>
            <person name="Mashiguchi K."/>
            <person name="Awai K."/>
            <person name="Shimojima M."/>
            <person name="Masuda S."/>
            <person name="Iwai M."/>
            <person name="Nobusawa T."/>
            <person name="Narise T."/>
            <person name="Kondo S."/>
            <person name="Saito H."/>
            <person name="Sato R."/>
            <person name="Murakawa M."/>
            <person name="Ihara Y."/>
            <person name="Oshima-Yamada Y."/>
            <person name="Ohtaka K."/>
            <person name="Satoh M."/>
            <person name="Sonobe K."/>
            <person name="Ishii M."/>
            <person name="Ohtani R."/>
            <person name="Kanamori-Sato M."/>
            <person name="Honoki R."/>
            <person name="Miyazaki D."/>
            <person name="Mochizuki H."/>
            <person name="Umetsu J."/>
            <person name="Higashi K."/>
            <person name="Shibata D."/>
            <person name="Kamiya Y."/>
            <person name="Sato N."/>
            <person name="Nakamura Y."/>
            <person name="Tabata S."/>
            <person name="Ida S."/>
            <person name="Kurokawa K."/>
            <person name="Ohta H."/>
        </authorList>
    </citation>
    <scope>NUCLEOTIDE SEQUENCE [LARGE SCALE GENOMIC DNA]</scope>
    <source>
        <strain evidence="1 2">NIES-2285</strain>
    </source>
</reference>
<name>A0A1Y1HRN9_KLENI</name>
<sequence length="468" mass="51654">MIQIKRPSWGGGRLLEGKVIGALHAASRGKGAEALSCARAFSRTTFLPSLRKIVCIVRLSDMDTDIDYFQLLPDELVIKVLTEVNSPHRNTGDQAVTTSARDFVRAQSVCKRFLELTRAVKKLNWQLGDMEQSIGLARFLEHPEVNLQELSLVMTTSEVKAVPSHVLFTTQLIEGLPERVNFHFIGKMGEPELDITMLIAYVLISPVLEHLSVSSEGGAVPAVNSMHNRPPSQLKSLQFNSVSIQPEALEHLLMRCSKIEVLKVLLGGNANRWPPSNEPEIVSIRSGTLKKLVLNSKVGVAARIKSESLVSLENQSERLALATPALANVVIDARSLSLQNPVRWAQPLSLEHLCFKGVETLGDWQVKVVPLLRQCAELQTLDFVDGEVKLTPESDTLPFEVFVGHLPPRLTSLKVSSGLLQLLNLTEASSVSHSRLQWFRVTSKLEIGNLVRFKQLGTSFPNANILQA</sequence>
<accession>A0A1Y1HRN9</accession>
<gene>
    <name evidence="1" type="ORF">KFL_000350170</name>
</gene>
<keyword evidence="2" id="KW-1185">Reference proteome</keyword>
<dbReference type="Proteomes" id="UP000054558">
    <property type="component" value="Unassembled WGS sequence"/>
</dbReference>
<protein>
    <recommendedName>
        <fullName evidence="3">F-box domain-containing protein</fullName>
    </recommendedName>
</protein>
<proteinExistence type="predicted"/>
<evidence type="ECO:0008006" key="3">
    <source>
        <dbReference type="Google" id="ProtNLM"/>
    </source>
</evidence>
<organism evidence="1 2">
    <name type="scientific">Klebsormidium nitens</name>
    <name type="common">Green alga</name>
    <name type="synonym">Ulothrix nitens</name>
    <dbReference type="NCBI Taxonomy" id="105231"/>
    <lineage>
        <taxon>Eukaryota</taxon>
        <taxon>Viridiplantae</taxon>
        <taxon>Streptophyta</taxon>
        <taxon>Klebsormidiophyceae</taxon>
        <taxon>Klebsormidiales</taxon>
        <taxon>Klebsormidiaceae</taxon>
        <taxon>Klebsormidium</taxon>
    </lineage>
</organism>